<proteinExistence type="predicted"/>
<dbReference type="Proteomes" id="UP001565368">
    <property type="component" value="Unassembled WGS sequence"/>
</dbReference>
<feature type="transmembrane region" description="Helical" evidence="6">
    <location>
        <begin position="124"/>
        <end position="151"/>
    </location>
</feature>
<evidence type="ECO:0000256" key="4">
    <source>
        <dbReference type="ARBA" id="ARBA00023136"/>
    </source>
</evidence>
<protein>
    <recommendedName>
        <fullName evidence="9">Outer spore wall protein RRT8</fullName>
    </recommendedName>
</protein>
<dbReference type="EMBL" id="JBBXJM010000001">
    <property type="protein sequence ID" value="KAL1412690.1"/>
    <property type="molecule type" value="Genomic_DNA"/>
</dbReference>
<dbReference type="PANTHER" id="PTHR34292:SF2">
    <property type="entry name" value="OUTER SPORE WALL PROTEIN LDS1"/>
    <property type="match status" value="1"/>
</dbReference>
<sequence>MSDPAPAPVPSTTRQRASASASSRISEDAAPGAAVGPHNPDADNHIRAAVTSSARRQVTSYSSIVRDAVTSGAWAYPLYGALYILSHPRLLIPVLPVLLRALAISAGVVAAAFFFLYLPQVAWLALFSGPLAFAAAVPLVLAEAYIVLVFIGKNFLLGQLNTDLFDAVLVQRGYSALVENGRAVTTKRGTNVRVLGKILTRPLSKFSTDSVVRYIITLPLNFIPVVGTAFFLGYNGYKSGPGYHARYFQLKGFDKEQREGFVADRRGAYAGFGTVAIAFNLVPIVSVLLSLTTSVGAALWAADLESSSKSVSEHSHTYPVDVPVALPVGST</sequence>
<feature type="compositionally biased region" description="Low complexity" evidence="5">
    <location>
        <begin position="17"/>
        <end position="30"/>
    </location>
</feature>
<dbReference type="Pfam" id="PF07264">
    <property type="entry name" value="EI24"/>
    <property type="match status" value="1"/>
</dbReference>
<keyword evidence="8" id="KW-1185">Reference proteome</keyword>
<keyword evidence="2 6" id="KW-0812">Transmembrane</keyword>
<evidence type="ECO:0000256" key="1">
    <source>
        <dbReference type="ARBA" id="ARBA00004141"/>
    </source>
</evidence>
<keyword evidence="3 6" id="KW-1133">Transmembrane helix</keyword>
<feature type="transmembrane region" description="Helical" evidence="6">
    <location>
        <begin position="97"/>
        <end position="118"/>
    </location>
</feature>
<evidence type="ECO:0000256" key="2">
    <source>
        <dbReference type="ARBA" id="ARBA00022692"/>
    </source>
</evidence>
<evidence type="ECO:0008006" key="9">
    <source>
        <dbReference type="Google" id="ProtNLM"/>
    </source>
</evidence>
<comment type="caution">
    <text evidence="7">The sequence shown here is derived from an EMBL/GenBank/DDBJ whole genome shotgun (WGS) entry which is preliminary data.</text>
</comment>
<comment type="subcellular location">
    <subcellularLocation>
        <location evidence="1">Membrane</location>
        <topology evidence="1">Multi-pass membrane protein</topology>
    </subcellularLocation>
</comment>
<keyword evidence="4 6" id="KW-0472">Membrane</keyword>
<evidence type="ECO:0000313" key="7">
    <source>
        <dbReference type="EMBL" id="KAL1412690.1"/>
    </source>
</evidence>
<feature type="transmembrane region" description="Helical" evidence="6">
    <location>
        <begin position="68"/>
        <end position="85"/>
    </location>
</feature>
<gene>
    <name evidence="7" type="ORF">Q8F55_000437</name>
</gene>
<name>A0ABR3QD89_9TREE</name>
<evidence type="ECO:0000256" key="3">
    <source>
        <dbReference type="ARBA" id="ARBA00022989"/>
    </source>
</evidence>
<dbReference type="PANTHER" id="PTHR34292">
    <property type="entry name" value="OUTER SPORE WALL PROTEIN LDS1"/>
    <property type="match status" value="1"/>
</dbReference>
<reference evidence="7 8" key="1">
    <citation type="submission" date="2023-08" db="EMBL/GenBank/DDBJ databases">
        <title>Annotated Genome Sequence of Vanrija albida AlHP1.</title>
        <authorList>
            <person name="Herzog R."/>
        </authorList>
    </citation>
    <scope>NUCLEOTIDE SEQUENCE [LARGE SCALE GENOMIC DNA]</scope>
    <source>
        <strain evidence="7 8">AlHP1</strain>
    </source>
</reference>
<feature type="region of interest" description="Disordered" evidence="5">
    <location>
        <begin position="1"/>
        <end position="41"/>
    </location>
</feature>
<evidence type="ECO:0000256" key="6">
    <source>
        <dbReference type="SAM" id="Phobius"/>
    </source>
</evidence>
<dbReference type="InterPro" id="IPR052786">
    <property type="entry name" value="Spore_wall_assembly"/>
</dbReference>
<dbReference type="GeneID" id="95981480"/>
<dbReference type="InterPro" id="IPR059112">
    <property type="entry name" value="CysZ/EI24"/>
</dbReference>
<evidence type="ECO:0000256" key="5">
    <source>
        <dbReference type="SAM" id="MobiDB-lite"/>
    </source>
</evidence>
<accession>A0ABR3QD89</accession>
<feature type="transmembrane region" description="Helical" evidence="6">
    <location>
        <begin position="211"/>
        <end position="234"/>
    </location>
</feature>
<feature type="transmembrane region" description="Helical" evidence="6">
    <location>
        <begin position="277"/>
        <end position="302"/>
    </location>
</feature>
<organism evidence="7 8">
    <name type="scientific">Vanrija albida</name>
    <dbReference type="NCBI Taxonomy" id="181172"/>
    <lineage>
        <taxon>Eukaryota</taxon>
        <taxon>Fungi</taxon>
        <taxon>Dikarya</taxon>
        <taxon>Basidiomycota</taxon>
        <taxon>Agaricomycotina</taxon>
        <taxon>Tremellomycetes</taxon>
        <taxon>Trichosporonales</taxon>
        <taxon>Trichosporonaceae</taxon>
        <taxon>Vanrija</taxon>
    </lineage>
</organism>
<dbReference type="RefSeq" id="XP_069212634.1">
    <property type="nucleotide sequence ID" value="XM_069349090.1"/>
</dbReference>
<evidence type="ECO:0000313" key="8">
    <source>
        <dbReference type="Proteomes" id="UP001565368"/>
    </source>
</evidence>